<keyword evidence="3" id="KW-1185">Reference proteome</keyword>
<dbReference type="EMBL" id="JAWXYG010000014">
    <property type="protein sequence ID" value="KAK4254248.1"/>
    <property type="molecule type" value="Genomic_DNA"/>
</dbReference>
<dbReference type="Pfam" id="PF00646">
    <property type="entry name" value="F-box"/>
    <property type="match status" value="1"/>
</dbReference>
<proteinExistence type="predicted"/>
<dbReference type="SUPFAM" id="SSF50965">
    <property type="entry name" value="Galactose oxidase, central domain"/>
    <property type="match status" value="1"/>
</dbReference>
<gene>
    <name evidence="2" type="ORF">QN277_009652</name>
</gene>
<dbReference type="Gene3D" id="1.20.1280.50">
    <property type="match status" value="1"/>
</dbReference>
<dbReference type="InterPro" id="IPR036047">
    <property type="entry name" value="F-box-like_dom_sf"/>
</dbReference>
<dbReference type="PROSITE" id="PS50181">
    <property type="entry name" value="FBOX"/>
    <property type="match status" value="1"/>
</dbReference>
<reference evidence="2" key="1">
    <citation type="submission" date="2023-10" db="EMBL/GenBank/DDBJ databases">
        <title>Chromosome-level genome of the transformable northern wattle, Acacia crassicarpa.</title>
        <authorList>
            <person name="Massaro I."/>
            <person name="Sinha N.R."/>
            <person name="Poethig S."/>
            <person name="Leichty A.R."/>
        </authorList>
    </citation>
    <scope>NUCLEOTIDE SEQUENCE</scope>
    <source>
        <strain evidence="2">Acra3RX</strain>
        <tissue evidence="2">Leaf</tissue>
    </source>
</reference>
<dbReference type="SMART" id="SM00256">
    <property type="entry name" value="FBOX"/>
    <property type="match status" value="1"/>
</dbReference>
<protein>
    <recommendedName>
        <fullName evidence="1">F-box domain-containing protein</fullName>
    </recommendedName>
</protein>
<dbReference type="InterPro" id="IPR017451">
    <property type="entry name" value="F-box-assoc_interact_dom"/>
</dbReference>
<accession>A0AAE1IRG2</accession>
<dbReference type="AlphaFoldDB" id="A0AAE1IRG2"/>
<name>A0AAE1IRG2_9FABA</name>
<dbReference type="Proteomes" id="UP001293593">
    <property type="component" value="Unassembled WGS sequence"/>
</dbReference>
<evidence type="ECO:0000259" key="1">
    <source>
        <dbReference type="PROSITE" id="PS50181"/>
    </source>
</evidence>
<dbReference type="InterPro" id="IPR013187">
    <property type="entry name" value="F-box-assoc_dom_typ3"/>
</dbReference>
<dbReference type="Pfam" id="PF08268">
    <property type="entry name" value="FBA_3"/>
    <property type="match status" value="1"/>
</dbReference>
<dbReference type="PANTHER" id="PTHR31672">
    <property type="entry name" value="BNACNNG10540D PROTEIN"/>
    <property type="match status" value="1"/>
</dbReference>
<organism evidence="2 3">
    <name type="scientific">Acacia crassicarpa</name>
    <name type="common">northern wattle</name>
    <dbReference type="NCBI Taxonomy" id="499986"/>
    <lineage>
        <taxon>Eukaryota</taxon>
        <taxon>Viridiplantae</taxon>
        <taxon>Streptophyta</taxon>
        <taxon>Embryophyta</taxon>
        <taxon>Tracheophyta</taxon>
        <taxon>Spermatophyta</taxon>
        <taxon>Magnoliopsida</taxon>
        <taxon>eudicotyledons</taxon>
        <taxon>Gunneridae</taxon>
        <taxon>Pentapetalae</taxon>
        <taxon>rosids</taxon>
        <taxon>fabids</taxon>
        <taxon>Fabales</taxon>
        <taxon>Fabaceae</taxon>
        <taxon>Caesalpinioideae</taxon>
        <taxon>mimosoid clade</taxon>
        <taxon>Acacieae</taxon>
        <taxon>Acacia</taxon>
    </lineage>
</organism>
<dbReference type="InterPro" id="IPR050796">
    <property type="entry name" value="SCF_F-box_component"/>
</dbReference>
<dbReference type="SUPFAM" id="SSF81383">
    <property type="entry name" value="F-box domain"/>
    <property type="match status" value="1"/>
</dbReference>
<dbReference type="CDD" id="cd22157">
    <property type="entry name" value="F-box_AtFBW1-like"/>
    <property type="match status" value="1"/>
</dbReference>
<dbReference type="PANTHER" id="PTHR31672:SF13">
    <property type="entry name" value="F-BOX PROTEIN CPR30-LIKE"/>
    <property type="match status" value="1"/>
</dbReference>
<evidence type="ECO:0000313" key="2">
    <source>
        <dbReference type="EMBL" id="KAK4254248.1"/>
    </source>
</evidence>
<dbReference type="InterPro" id="IPR001810">
    <property type="entry name" value="F-box_dom"/>
</dbReference>
<sequence>MEAATGGDNPYLPPEIIIDILKRLRVKSLLRFRAVCKDWRNLLKSPFFIEEHYHHSANKSPLLTCHVSNSNPIYSPLCLFRLEKETVEAERIHLMDFDFLRRVSCIIGSSNGLLCVKLDDEKFDPPPSLFLLNPATREVMKVPRSTNDVGSRCHFGFGCSSVVGDYKIVRIHKERINSLIITCVDRVEVYSLRTGSWKEVEFGVIQGACFLYNPVAVNGAIFWLGILEGEYRPVIISFDLAMEVFTLIRIPSSAFVPPLPPLTPFTQYVLDVCENKLAMTHQYVHELKEVHEYTFIDLWVLEEGSGTYGKSCSWSKKYRIRADPSSLRPICLWRNEIVCFNRSDPDLLFSLTANNELKRFHMSLCKGYMPTGSFFYAESLISMCNTYFE</sequence>
<dbReference type="NCBIfam" id="TIGR01640">
    <property type="entry name" value="F_box_assoc_1"/>
    <property type="match status" value="1"/>
</dbReference>
<feature type="domain" description="F-box" evidence="1">
    <location>
        <begin position="12"/>
        <end position="56"/>
    </location>
</feature>
<comment type="caution">
    <text evidence="2">The sequence shown here is derived from an EMBL/GenBank/DDBJ whole genome shotgun (WGS) entry which is preliminary data.</text>
</comment>
<evidence type="ECO:0000313" key="3">
    <source>
        <dbReference type="Proteomes" id="UP001293593"/>
    </source>
</evidence>
<dbReference type="InterPro" id="IPR011043">
    <property type="entry name" value="Gal_Oxase/kelch_b-propeller"/>
</dbReference>